<dbReference type="SUPFAM" id="SSF48439">
    <property type="entry name" value="Protein prenylyltransferase"/>
    <property type="match status" value="1"/>
</dbReference>
<keyword evidence="12" id="KW-1185">Reference proteome</keyword>
<evidence type="ECO:0000256" key="9">
    <source>
        <dbReference type="RuleBase" id="RU367120"/>
    </source>
</evidence>
<dbReference type="InParanoid" id="A0A7N2MII3"/>
<dbReference type="PROSITE" id="PS51147">
    <property type="entry name" value="PFTA"/>
    <property type="match status" value="5"/>
</dbReference>
<proteinExistence type="inferred from homology"/>
<comment type="catalytic activity">
    <reaction evidence="8 9">
        <text>geranylgeranyl diphosphate + L-cysteinyl-[protein] = S-geranylgeranyl-L-cysteinyl-[protein] + diphosphate</text>
        <dbReference type="Rhea" id="RHEA:21240"/>
        <dbReference type="Rhea" id="RHEA-COMP:10131"/>
        <dbReference type="Rhea" id="RHEA-COMP:11537"/>
        <dbReference type="ChEBI" id="CHEBI:29950"/>
        <dbReference type="ChEBI" id="CHEBI:33019"/>
        <dbReference type="ChEBI" id="CHEBI:57533"/>
        <dbReference type="ChEBI" id="CHEBI:86021"/>
        <dbReference type="EC" id="2.5.1.60"/>
    </reaction>
</comment>
<dbReference type="EMBL" id="LRBV02000009">
    <property type="status" value="NOT_ANNOTATED_CDS"/>
    <property type="molecule type" value="Genomic_DNA"/>
</dbReference>
<dbReference type="FunFam" id="1.25.40.120:FF:000035">
    <property type="entry name" value="Geranylgeranyl transferase type-2 subunit alpha"/>
    <property type="match status" value="1"/>
</dbReference>
<reference evidence="11" key="2">
    <citation type="submission" date="2021-01" db="UniProtKB">
        <authorList>
            <consortium name="EnsemblPlants"/>
        </authorList>
    </citation>
    <scope>IDENTIFICATION</scope>
</reference>
<evidence type="ECO:0000256" key="10">
    <source>
        <dbReference type="SAM" id="MobiDB-lite"/>
    </source>
</evidence>
<evidence type="ECO:0000313" key="12">
    <source>
        <dbReference type="Proteomes" id="UP000594261"/>
    </source>
</evidence>
<dbReference type="GO" id="GO:0005968">
    <property type="term" value="C:Rab-protein geranylgeranyltransferase complex"/>
    <property type="evidence" value="ECO:0007669"/>
    <property type="project" value="TreeGrafter"/>
</dbReference>
<dbReference type="Pfam" id="PF01239">
    <property type="entry name" value="PPTA"/>
    <property type="match status" value="5"/>
</dbReference>
<dbReference type="FunFam" id="3.80.10.10:FF:000756">
    <property type="entry name" value="Rab geranylgeranyl transferase like protein"/>
    <property type="match status" value="1"/>
</dbReference>
<dbReference type="Gramene" id="QL09p017991:mrna">
    <property type="protein sequence ID" value="QL09p017991:mrna"/>
    <property type="gene ID" value="QL09p017991"/>
</dbReference>
<keyword evidence="6" id="KW-0677">Repeat</keyword>
<organism evidence="11 12">
    <name type="scientific">Quercus lobata</name>
    <name type="common">Valley oak</name>
    <dbReference type="NCBI Taxonomy" id="97700"/>
    <lineage>
        <taxon>Eukaryota</taxon>
        <taxon>Viridiplantae</taxon>
        <taxon>Streptophyta</taxon>
        <taxon>Embryophyta</taxon>
        <taxon>Tracheophyta</taxon>
        <taxon>Spermatophyta</taxon>
        <taxon>Magnoliopsida</taxon>
        <taxon>eudicotyledons</taxon>
        <taxon>Gunneridae</taxon>
        <taxon>Pentapetalae</taxon>
        <taxon>rosids</taxon>
        <taxon>fabids</taxon>
        <taxon>Fagales</taxon>
        <taxon>Fagaceae</taxon>
        <taxon>Quercus</taxon>
    </lineage>
</organism>
<dbReference type="PANTHER" id="PTHR11129">
    <property type="entry name" value="PROTEIN FARNESYLTRANSFERASE ALPHA SUBUNIT/RAB GERANYLGERANYL TRANSFERASE ALPHA SUBUNIT"/>
    <property type="match status" value="1"/>
</dbReference>
<dbReference type="EC" id="2.5.1.60" evidence="2 9"/>
<evidence type="ECO:0000313" key="11">
    <source>
        <dbReference type="EnsemblPlants" id="QL09p017991:mrna"/>
    </source>
</evidence>
<reference evidence="11 12" key="1">
    <citation type="journal article" date="2016" name="G3 (Bethesda)">
        <title>First Draft Assembly and Annotation of the Genome of a California Endemic Oak Quercus lobata Nee (Fagaceae).</title>
        <authorList>
            <person name="Sork V.L."/>
            <person name="Fitz-Gibbon S.T."/>
            <person name="Puiu D."/>
            <person name="Crepeau M."/>
            <person name="Gugger P.F."/>
            <person name="Sherman R."/>
            <person name="Stevens K."/>
            <person name="Langley C.H."/>
            <person name="Pellegrini M."/>
            <person name="Salzberg S.L."/>
        </authorList>
    </citation>
    <scope>NUCLEOTIDE SEQUENCE [LARGE SCALE GENOMIC DNA]</scope>
    <source>
        <strain evidence="11 12">cv. SW786</strain>
    </source>
</reference>
<dbReference type="GeneID" id="115960373"/>
<evidence type="ECO:0000256" key="8">
    <source>
        <dbReference type="ARBA" id="ARBA00047658"/>
    </source>
</evidence>
<dbReference type="PROSITE" id="PS51450">
    <property type="entry name" value="LRR"/>
    <property type="match status" value="2"/>
</dbReference>
<accession>A0A7N2MII3</accession>
<dbReference type="SUPFAM" id="SSF52058">
    <property type="entry name" value="L domain-like"/>
    <property type="match status" value="1"/>
</dbReference>
<dbReference type="AlphaFoldDB" id="A0A7N2MII3"/>
<dbReference type="RefSeq" id="XP_030935103.1">
    <property type="nucleotide sequence ID" value="XM_031079243.1"/>
</dbReference>
<dbReference type="Gene3D" id="3.80.10.10">
    <property type="entry name" value="Ribonuclease Inhibitor"/>
    <property type="match status" value="1"/>
</dbReference>
<name>A0A7N2MII3_QUELO</name>
<protein>
    <recommendedName>
        <fullName evidence="3 9">Geranylgeranyl transferase type-2 subunit alpha</fullName>
        <ecNumber evidence="2 9">2.5.1.60</ecNumber>
    </recommendedName>
    <alternativeName>
        <fullName evidence="7 9">Geranylgeranyl transferase type II subunit alpha</fullName>
    </alternativeName>
</protein>
<evidence type="ECO:0000256" key="2">
    <source>
        <dbReference type="ARBA" id="ARBA00012656"/>
    </source>
</evidence>
<evidence type="ECO:0000256" key="5">
    <source>
        <dbReference type="ARBA" id="ARBA00022679"/>
    </source>
</evidence>
<comment type="similarity">
    <text evidence="1 9">Belongs to the protein prenyltransferase subunit alpha family.</text>
</comment>
<dbReference type="Proteomes" id="UP000594261">
    <property type="component" value="Chromosome 9"/>
</dbReference>
<dbReference type="InterPro" id="IPR001611">
    <property type="entry name" value="Leu-rich_rpt"/>
</dbReference>
<evidence type="ECO:0000256" key="3">
    <source>
        <dbReference type="ARBA" id="ARBA00014772"/>
    </source>
</evidence>
<feature type="region of interest" description="Disordered" evidence="10">
    <location>
        <begin position="1"/>
        <end position="20"/>
    </location>
</feature>
<dbReference type="FunCoup" id="A0A7N2MII3">
    <property type="interactions" value="3234"/>
</dbReference>
<dbReference type="OrthoDB" id="1658at2759"/>
<dbReference type="InterPro" id="IPR032675">
    <property type="entry name" value="LRR_dom_sf"/>
</dbReference>
<dbReference type="KEGG" id="qlo:115960373"/>
<keyword evidence="4 9" id="KW-0637">Prenyltransferase</keyword>
<keyword evidence="5 9" id="KW-0808">Transferase</keyword>
<evidence type="ECO:0000256" key="1">
    <source>
        <dbReference type="ARBA" id="ARBA00006734"/>
    </source>
</evidence>
<dbReference type="Gene3D" id="1.25.40.120">
    <property type="entry name" value="Protein prenylyltransferase"/>
    <property type="match status" value="1"/>
</dbReference>
<dbReference type="GO" id="GO:0004663">
    <property type="term" value="F:Rab geranylgeranyltransferase activity"/>
    <property type="evidence" value="ECO:0007669"/>
    <property type="project" value="UniProtKB-UniRule"/>
</dbReference>
<dbReference type="InterPro" id="IPR002088">
    <property type="entry name" value="Prenyl_trans_a"/>
</dbReference>
<evidence type="ECO:0000256" key="4">
    <source>
        <dbReference type="ARBA" id="ARBA00022602"/>
    </source>
</evidence>
<dbReference type="EnsemblPlants" id="QL09p017991:mrna">
    <property type="protein sequence ID" value="QL09p017991:mrna"/>
    <property type="gene ID" value="QL09p017991"/>
</dbReference>
<dbReference type="OMA" id="YNEIGSH"/>
<evidence type="ECO:0000256" key="6">
    <source>
        <dbReference type="ARBA" id="ARBA00022737"/>
    </source>
</evidence>
<evidence type="ECO:0000256" key="7">
    <source>
        <dbReference type="ARBA" id="ARBA00031267"/>
    </source>
</evidence>
<dbReference type="PANTHER" id="PTHR11129:SF2">
    <property type="entry name" value="GERANYLGERANYL TRANSFERASE TYPE-2 SUBUNIT ALPHA"/>
    <property type="match status" value="1"/>
</dbReference>
<dbReference type="GO" id="GO:0097354">
    <property type="term" value="P:prenylation"/>
    <property type="evidence" value="ECO:0007669"/>
    <property type="project" value="UniProtKB-UniRule"/>
</dbReference>
<gene>
    <name evidence="11" type="primary">LOC115960373</name>
</gene>
<comment type="function">
    <text evidence="9">Catalyzes the transfer of a geranyl-geranyl moiety from geranyl-geranyl pyrophosphate to cysteines occuring in specific C-terminal amino acid sequences.</text>
</comment>
<sequence>MHGQPRKPPKPEDEAASAAKAEKLRNLQSQFLCFHHNNIYSKEALEVNAKLLEINPEYYTAWNYRKLAVEHRLTQSESDPDSDSDSVNSILNVELKVVESALRQNFKSYGAWHHRKWVLGKGQSSLDHELRLLDRFQKADSRNFHAWNYRRFVASLLNISEVDELQYTTDMINKNFSNYSAWHNRSVLLSNLLKKKAQGFFPKEKVLNEEYELVHQALFTDPDDQSGWFYHLWLLEQTVKDDAPLLVSSWPAHDSNLILLGDSCLEDSALSPFNTFHSELGTIPLVVYFNKAVEGVNSSTISVESLLNTKGELTWKPLSTNNSQTAQVWVTYLNYPDIKLHSSEFYPVEVSVGHAQGIISSSGFHYSHPSRFAFKVFVRPFEKDLAGHGVEMVSWREDNFLLYESRSQESNPILSLDQLNIKDDHEESSSEWRAETIANEIALFRELLSEINCKIGKLTLARLLIAHDTMLSPIANKMVHSEEVIELYSDLIKLDSPHSQYYKDERSSVLLQQITSNRETLLRYCFRHGDRTSSILGNSICLRLNNLSLSRMGSIEKLLWVQMLDLSHNELRSIEGLEAMQLLSCLNLSNNKLSSFTALGPLRLLKSLKALDISCNEIGSHSIDTTRYLCSSPLSHAEEIDWIPDETVTGDVNLTDYWEAFLIFKDLNLTQSDIVGNAIADEKFKSFLVKIVPTLKWLDGQELQLH</sequence>